<feature type="transmembrane region" description="Helical" evidence="1">
    <location>
        <begin position="21"/>
        <end position="39"/>
    </location>
</feature>
<gene>
    <name evidence="3" type="ORF">CDES_04410</name>
</gene>
<dbReference type="OrthoDB" id="4410346at2"/>
<dbReference type="CDD" id="cd11614">
    <property type="entry name" value="SAF_CpaB_FlgA_like"/>
    <property type="match status" value="1"/>
</dbReference>
<keyword evidence="1" id="KW-0472">Membrane</keyword>
<evidence type="ECO:0000313" key="4">
    <source>
        <dbReference type="Proteomes" id="UP000068067"/>
    </source>
</evidence>
<protein>
    <recommendedName>
        <fullName evidence="2">SAF domain-containing protein</fullName>
    </recommendedName>
</protein>
<evidence type="ECO:0000256" key="1">
    <source>
        <dbReference type="SAM" id="Phobius"/>
    </source>
</evidence>
<keyword evidence="1" id="KW-0812">Transmembrane</keyword>
<name>A0A0M4CF44_9CORY</name>
<reference evidence="3 4" key="1">
    <citation type="submission" date="2014-08" db="EMBL/GenBank/DDBJ databases">
        <title>Complete genome sequence of Corynebacterium deserti GIMN1.010 (=DSM 45689), isolated from desert sand in western China.</title>
        <authorList>
            <person name="Ruckert C."/>
            <person name="Albersmeier A."/>
            <person name="Kalinowski J."/>
        </authorList>
    </citation>
    <scope>NUCLEOTIDE SEQUENCE [LARGE SCALE GENOMIC DNA]</scope>
    <source>
        <strain evidence="3 4">GIMN1.010</strain>
    </source>
</reference>
<evidence type="ECO:0000259" key="2">
    <source>
        <dbReference type="SMART" id="SM00858"/>
    </source>
</evidence>
<dbReference type="STRING" id="931089.CDES_04410"/>
<dbReference type="SMART" id="SM00858">
    <property type="entry name" value="SAF"/>
    <property type="match status" value="1"/>
</dbReference>
<feature type="domain" description="SAF" evidence="2">
    <location>
        <begin position="42"/>
        <end position="105"/>
    </location>
</feature>
<dbReference type="KEGG" id="cdx:CDES_04410"/>
<dbReference type="PATRIC" id="fig|931089.4.peg.891"/>
<dbReference type="AlphaFoldDB" id="A0A0M4CF44"/>
<dbReference type="Proteomes" id="UP000068067">
    <property type="component" value="Chromosome"/>
</dbReference>
<dbReference type="EMBL" id="CP009220">
    <property type="protein sequence ID" value="ALC05327.1"/>
    <property type="molecule type" value="Genomic_DNA"/>
</dbReference>
<organism evidence="3 4">
    <name type="scientific">Corynebacterium deserti GIMN1.010</name>
    <dbReference type="NCBI Taxonomy" id="931089"/>
    <lineage>
        <taxon>Bacteria</taxon>
        <taxon>Bacillati</taxon>
        <taxon>Actinomycetota</taxon>
        <taxon>Actinomycetes</taxon>
        <taxon>Mycobacteriales</taxon>
        <taxon>Corynebacteriaceae</taxon>
        <taxon>Corynebacterium</taxon>
    </lineage>
</organism>
<dbReference type="InterPro" id="IPR013974">
    <property type="entry name" value="SAF"/>
</dbReference>
<sequence length="215" mass="22417">MDLKTTLKTPGWHRTLLLRRFLAVFLFALATSLMVRSLIATDPLAVVIRSDVPAGQTVEASDVELREIPDELLPSTAFTSIDDVVGLVAASTLSAGEIATAPRFIGNELINSLVTNVTENSGIEEINMVPLKLADPSVIPLLQHGDTISVVSHEPDTGLSETIAAGGTVILAGGTDPSSILVALPRSIAEQVAARSLSSPLAVVLTGDRAVGHPS</sequence>
<proteinExistence type="predicted"/>
<evidence type="ECO:0000313" key="3">
    <source>
        <dbReference type="EMBL" id="ALC05327.1"/>
    </source>
</evidence>
<dbReference type="Gene3D" id="3.90.1210.10">
    <property type="entry name" value="Antifreeze-like/N-acetylneuraminic acid synthase C-terminal domain"/>
    <property type="match status" value="1"/>
</dbReference>
<accession>A0A0M4CF44</accession>
<keyword evidence="4" id="KW-1185">Reference proteome</keyword>
<keyword evidence="1" id="KW-1133">Transmembrane helix</keyword>
<dbReference type="Pfam" id="PF08666">
    <property type="entry name" value="SAF"/>
    <property type="match status" value="1"/>
</dbReference>